<accession>A0A7C5UR65</accession>
<feature type="domain" description="HNH nuclease" evidence="1">
    <location>
        <begin position="300"/>
        <end position="367"/>
    </location>
</feature>
<evidence type="ECO:0000313" key="2">
    <source>
        <dbReference type="EMBL" id="HHR91908.1"/>
    </source>
</evidence>
<dbReference type="CDD" id="cd00085">
    <property type="entry name" value="HNHc"/>
    <property type="match status" value="1"/>
</dbReference>
<sequence length="435" mass="49469">MAWGKTTYQAPNEMRESLLSIIRDISPNEDNYFVSNLDKGSPALQTYHEWNIFHEDRVTSVTAKAEGADTSYTDLQAESRAGNYTVIVDSPVRLSRTKASIAMVTKQDALGVEKERALRRLKNKMEYLLVNGSLAAGATDTARGMAGIDAFITSKKVGGVSIPKTHKCFNCGKEFRHRSGKKHQFNKFCSRECSAKYSGKILEKENSPHWKKEMIRVKKCLNCGVEIRNVPLKDILIEKQKHSDVVFTSRAITEFQKQKFCSMECSIKARVYKKGKNHPNWRGGKSELRNTLSVNSKYKEWRKAIFERDNYTCQMCGKRGGLLQADHIKPFALIVRENGIKDVEDALKCKELWDINNGRTLCINCHRKTFIFLGNQFKGVDIENWVNSVKPRTGNTEPSQEIADRLLEGVETRLNKYNATAPIRKERYSPTPIGI</sequence>
<keyword evidence="2" id="KW-0378">Hydrolase</keyword>
<dbReference type="AlphaFoldDB" id="A0A7C5UR65"/>
<dbReference type="InterPro" id="IPR003615">
    <property type="entry name" value="HNH_nuc"/>
</dbReference>
<dbReference type="Gene3D" id="1.10.30.50">
    <property type="match status" value="1"/>
</dbReference>
<protein>
    <submittedName>
        <fullName evidence="2">HNH endonuclease</fullName>
    </submittedName>
</protein>
<name>A0A7C5UR65_UNCC3</name>
<dbReference type="InterPro" id="IPR035198">
    <property type="entry name" value="SU10_MCP"/>
</dbReference>
<proteinExistence type="predicted"/>
<dbReference type="GO" id="GO:0004519">
    <property type="term" value="F:endonuclease activity"/>
    <property type="evidence" value="ECO:0007669"/>
    <property type="project" value="UniProtKB-KW"/>
</dbReference>
<comment type="caution">
    <text evidence="2">The sequence shown here is derived from an EMBL/GenBank/DDBJ whole genome shotgun (WGS) entry which is preliminary data.</text>
</comment>
<dbReference type="Pfam" id="PF17236">
    <property type="entry name" value="SU10_MCP"/>
    <property type="match status" value="1"/>
</dbReference>
<reference evidence="2" key="1">
    <citation type="journal article" date="2020" name="mSystems">
        <title>Genome- and Community-Level Interaction Insights into Carbon Utilization and Element Cycling Functions of Hydrothermarchaeota in Hydrothermal Sediment.</title>
        <authorList>
            <person name="Zhou Z."/>
            <person name="Liu Y."/>
            <person name="Xu W."/>
            <person name="Pan J."/>
            <person name="Luo Z.H."/>
            <person name="Li M."/>
        </authorList>
    </citation>
    <scope>NUCLEOTIDE SEQUENCE [LARGE SCALE GENOMIC DNA]</scope>
    <source>
        <strain evidence="2">SpSt-1042</strain>
    </source>
</reference>
<dbReference type="SMART" id="SM00507">
    <property type="entry name" value="HNHc"/>
    <property type="match status" value="1"/>
</dbReference>
<dbReference type="EMBL" id="DRVY01000006">
    <property type="protein sequence ID" value="HHR91908.1"/>
    <property type="molecule type" value="Genomic_DNA"/>
</dbReference>
<organism evidence="2">
    <name type="scientific">candidate division CPR3 bacterium</name>
    <dbReference type="NCBI Taxonomy" id="2268181"/>
    <lineage>
        <taxon>Bacteria</taxon>
        <taxon>Bacteria division CPR3</taxon>
    </lineage>
</organism>
<keyword evidence="2" id="KW-0540">Nuclease</keyword>
<gene>
    <name evidence="2" type="ORF">ENL96_00125</name>
</gene>
<keyword evidence="2" id="KW-0255">Endonuclease</keyword>
<evidence type="ECO:0000259" key="1">
    <source>
        <dbReference type="SMART" id="SM00507"/>
    </source>
</evidence>